<feature type="domain" description="DUF559" evidence="1">
    <location>
        <begin position="11"/>
        <end position="116"/>
    </location>
</feature>
<gene>
    <name evidence="2" type="ORF">E0I26_04950</name>
</gene>
<evidence type="ECO:0000313" key="2">
    <source>
        <dbReference type="EMBL" id="TDE46064.1"/>
    </source>
</evidence>
<dbReference type="EMBL" id="SMLG01000002">
    <property type="protein sequence ID" value="TDE46064.1"/>
    <property type="molecule type" value="Genomic_DNA"/>
</dbReference>
<evidence type="ECO:0000313" key="3">
    <source>
        <dbReference type="Proteomes" id="UP000294814"/>
    </source>
</evidence>
<dbReference type="SUPFAM" id="SSF52980">
    <property type="entry name" value="Restriction endonuclease-like"/>
    <property type="match status" value="1"/>
</dbReference>
<comment type="caution">
    <text evidence="2">The sequence shown here is derived from an EMBL/GenBank/DDBJ whole genome shotgun (WGS) entry which is preliminary data.</text>
</comment>
<keyword evidence="3" id="KW-1185">Reference proteome</keyword>
<name>A0A4R5FC82_9FLAO</name>
<sequence length="120" mass="14048">MWKGASPQIFSNAKELRENSTEAEEKLWLAVRNNQIEGCKFRRQHPLSIYVADFYCHALKLVIEIDGGYHLDEEQRLLDEKRTSDIEFQGLKVIRFTNEEIMLKLPEVIDKIKTVIKIVS</sequence>
<dbReference type="Pfam" id="PF04480">
    <property type="entry name" value="DUF559"/>
    <property type="match status" value="1"/>
</dbReference>
<dbReference type="InterPro" id="IPR007569">
    <property type="entry name" value="DUF559"/>
</dbReference>
<dbReference type="AlphaFoldDB" id="A0A4R5FC82"/>
<dbReference type="PANTHER" id="PTHR38590">
    <property type="entry name" value="BLL0828 PROTEIN"/>
    <property type="match status" value="1"/>
</dbReference>
<protein>
    <submittedName>
        <fullName evidence="2">Endonuclease domain-containing protein</fullName>
    </submittedName>
</protein>
<organism evidence="2 3">
    <name type="scientific">Flavobacterium rhamnosiphilum</name>
    <dbReference type="NCBI Taxonomy" id="2541724"/>
    <lineage>
        <taxon>Bacteria</taxon>
        <taxon>Pseudomonadati</taxon>
        <taxon>Bacteroidota</taxon>
        <taxon>Flavobacteriia</taxon>
        <taxon>Flavobacteriales</taxon>
        <taxon>Flavobacteriaceae</taxon>
        <taxon>Flavobacterium</taxon>
    </lineage>
</organism>
<proteinExistence type="predicted"/>
<evidence type="ECO:0000259" key="1">
    <source>
        <dbReference type="Pfam" id="PF04480"/>
    </source>
</evidence>
<keyword evidence="2" id="KW-0540">Nuclease</keyword>
<reference evidence="2 3" key="1">
    <citation type="submission" date="2019-03" db="EMBL/GenBank/DDBJ databases">
        <title>Novel species of Flavobacterium.</title>
        <authorList>
            <person name="Liu Q."/>
            <person name="Xin Y.-H."/>
        </authorList>
    </citation>
    <scope>NUCLEOTIDE SEQUENCE [LARGE SCALE GENOMIC DNA]</scope>
    <source>
        <strain evidence="2 3">LB3P52</strain>
    </source>
</reference>
<dbReference type="Proteomes" id="UP000294814">
    <property type="component" value="Unassembled WGS sequence"/>
</dbReference>
<dbReference type="OrthoDB" id="9798754at2"/>
<dbReference type="Gene3D" id="3.40.960.10">
    <property type="entry name" value="VSR Endonuclease"/>
    <property type="match status" value="1"/>
</dbReference>
<keyword evidence="2" id="KW-0378">Hydrolase</keyword>
<dbReference type="InterPro" id="IPR011335">
    <property type="entry name" value="Restrct_endonuc-II-like"/>
</dbReference>
<dbReference type="InterPro" id="IPR047216">
    <property type="entry name" value="Endonuclease_DUF559_bact"/>
</dbReference>
<dbReference type="CDD" id="cd01038">
    <property type="entry name" value="Endonuclease_DUF559"/>
    <property type="match status" value="1"/>
</dbReference>
<accession>A0A4R5FC82</accession>
<keyword evidence="2" id="KW-0255">Endonuclease</keyword>
<dbReference type="PANTHER" id="PTHR38590:SF1">
    <property type="entry name" value="BLL0828 PROTEIN"/>
    <property type="match status" value="1"/>
</dbReference>
<dbReference type="GO" id="GO:0004519">
    <property type="term" value="F:endonuclease activity"/>
    <property type="evidence" value="ECO:0007669"/>
    <property type="project" value="UniProtKB-KW"/>
</dbReference>